<dbReference type="Proteomes" id="UP001596138">
    <property type="component" value="Unassembled WGS sequence"/>
</dbReference>
<protein>
    <submittedName>
        <fullName evidence="1">ATP-binding protein</fullName>
    </submittedName>
</protein>
<name>A0ABW1T3V9_9ACTN</name>
<keyword evidence="1" id="KW-0067">ATP-binding</keyword>
<feature type="non-terminal residue" evidence="1">
    <location>
        <position position="1"/>
    </location>
</feature>
<organism evidence="1 2">
    <name type="scientific">Longivirga aurantiaca</name>
    <dbReference type="NCBI Taxonomy" id="1837743"/>
    <lineage>
        <taxon>Bacteria</taxon>
        <taxon>Bacillati</taxon>
        <taxon>Actinomycetota</taxon>
        <taxon>Actinomycetes</taxon>
        <taxon>Sporichthyales</taxon>
        <taxon>Sporichthyaceae</taxon>
        <taxon>Longivirga</taxon>
    </lineage>
</organism>
<keyword evidence="1" id="KW-0547">Nucleotide-binding</keyword>
<accession>A0ABW1T3V9</accession>
<evidence type="ECO:0000313" key="1">
    <source>
        <dbReference type="EMBL" id="MFC6239421.1"/>
    </source>
</evidence>
<dbReference type="GO" id="GO:0005524">
    <property type="term" value="F:ATP binding"/>
    <property type="evidence" value="ECO:0007669"/>
    <property type="project" value="UniProtKB-KW"/>
</dbReference>
<gene>
    <name evidence="1" type="ORF">ACFQGU_16220</name>
</gene>
<comment type="caution">
    <text evidence="1">The sequence shown here is derived from an EMBL/GenBank/DDBJ whole genome shotgun (WGS) entry which is preliminary data.</text>
</comment>
<proteinExistence type="predicted"/>
<dbReference type="EMBL" id="JBHSTI010000029">
    <property type="protein sequence ID" value="MFC6239421.1"/>
    <property type="molecule type" value="Genomic_DNA"/>
</dbReference>
<reference evidence="2" key="1">
    <citation type="journal article" date="2019" name="Int. J. Syst. Evol. Microbiol.">
        <title>The Global Catalogue of Microorganisms (GCM) 10K type strain sequencing project: providing services to taxonomists for standard genome sequencing and annotation.</title>
        <authorList>
            <consortium name="The Broad Institute Genomics Platform"/>
            <consortium name="The Broad Institute Genome Sequencing Center for Infectious Disease"/>
            <person name="Wu L."/>
            <person name="Ma J."/>
        </authorList>
    </citation>
    <scope>NUCLEOTIDE SEQUENCE [LARGE SCALE GENOMIC DNA]</scope>
    <source>
        <strain evidence="2">CGMCC 4.7317</strain>
    </source>
</reference>
<keyword evidence="2" id="KW-1185">Reference proteome</keyword>
<sequence>SFFRVRLDRATEMQRVYLRAMAELGAAPQKAADVAALLDRTSPQVAPTRAELIAMGLLYTPEHGYAAFTVPHFDKFMKRAIPNLEVPPVRRR</sequence>
<evidence type="ECO:0000313" key="2">
    <source>
        <dbReference type="Proteomes" id="UP001596138"/>
    </source>
</evidence>